<name>A0A1J0R7E7_9TRYP</name>
<feature type="chain" id="PRO_5009615329" evidence="2">
    <location>
        <begin position="24"/>
        <end position="250"/>
    </location>
</feature>
<accession>A0A1J0R7E7</accession>
<protein>
    <submittedName>
        <fullName evidence="3">Variant surface glycoprotein 1125.1634</fullName>
    </submittedName>
</protein>
<dbReference type="AlphaFoldDB" id="A0A1J0R7E7"/>
<dbReference type="EMBL" id="KX699845">
    <property type="protein sequence ID" value="APD73801.1"/>
    <property type="molecule type" value="Genomic_DNA"/>
</dbReference>
<sequence length="250" mass="26869">MSGNMAFSLVLLAVLSLRTKVAADSAEETKANTEVTNACQEAELLEHLIEESESRITTVATAEDGITEEAHKFFLGAAKATGTAKHWQYMALHLAATQIAAENKGKNKATAATLKDVLQTLLRRQAQVELYHKMSDGAEHKNGISKAKGSQTALLTTGTPRMCVVEFAAKAGKKQNCRKPYVPNTEIAKISQHLEDADGITGIKDVAFKRPKITAVAESSGEPGGTRRTQTRQSVQPALLENSTQTPPSQ</sequence>
<feature type="compositionally biased region" description="Polar residues" evidence="1">
    <location>
        <begin position="227"/>
        <end position="250"/>
    </location>
</feature>
<proteinExistence type="predicted"/>
<evidence type="ECO:0000256" key="2">
    <source>
        <dbReference type="SAM" id="SignalP"/>
    </source>
</evidence>
<feature type="signal peptide" evidence="2">
    <location>
        <begin position="1"/>
        <end position="23"/>
    </location>
</feature>
<feature type="region of interest" description="Disordered" evidence="1">
    <location>
        <begin position="215"/>
        <end position="250"/>
    </location>
</feature>
<keyword evidence="2" id="KW-0732">Signal</keyword>
<organism evidence="3">
    <name type="scientific">Trypanosoma brucei</name>
    <dbReference type="NCBI Taxonomy" id="5691"/>
    <lineage>
        <taxon>Eukaryota</taxon>
        <taxon>Discoba</taxon>
        <taxon>Euglenozoa</taxon>
        <taxon>Kinetoplastea</taxon>
        <taxon>Metakinetoplastina</taxon>
        <taxon>Trypanosomatida</taxon>
        <taxon>Trypanosomatidae</taxon>
        <taxon>Trypanosoma</taxon>
    </lineage>
</organism>
<evidence type="ECO:0000313" key="3">
    <source>
        <dbReference type="EMBL" id="APD73801.1"/>
    </source>
</evidence>
<evidence type="ECO:0000256" key="1">
    <source>
        <dbReference type="SAM" id="MobiDB-lite"/>
    </source>
</evidence>
<reference evidence="3" key="1">
    <citation type="submission" date="2016-08" db="EMBL/GenBank/DDBJ databases">
        <title>VSG repertoire of Trypanosoma brucei EATRO 1125.</title>
        <authorList>
            <person name="Cross G.A."/>
        </authorList>
    </citation>
    <scope>NUCLEOTIDE SEQUENCE</scope>
    <source>
        <strain evidence="3">EATRO 1125</strain>
    </source>
</reference>